<protein>
    <submittedName>
        <fullName evidence="1">Uncharacterized protein</fullName>
    </submittedName>
</protein>
<dbReference type="Proteomes" id="UP000077266">
    <property type="component" value="Unassembled WGS sequence"/>
</dbReference>
<sequence>MRRLPLVPGMPVAISQNFSVADGVVNGSRGTLHSVRYYVDDQGHRHATSCTVLIPTSRPNRFCDFEERIFPILAETADI</sequence>
<dbReference type="InParanoid" id="A0A165FPT1"/>
<proteinExistence type="predicted"/>
<evidence type="ECO:0000313" key="2">
    <source>
        <dbReference type="Proteomes" id="UP000077266"/>
    </source>
</evidence>
<organism evidence="1 2">
    <name type="scientific">Exidia glandulosa HHB12029</name>
    <dbReference type="NCBI Taxonomy" id="1314781"/>
    <lineage>
        <taxon>Eukaryota</taxon>
        <taxon>Fungi</taxon>
        <taxon>Dikarya</taxon>
        <taxon>Basidiomycota</taxon>
        <taxon>Agaricomycotina</taxon>
        <taxon>Agaricomycetes</taxon>
        <taxon>Auriculariales</taxon>
        <taxon>Exidiaceae</taxon>
        <taxon>Exidia</taxon>
    </lineage>
</organism>
<dbReference type="EMBL" id="KV426075">
    <property type="protein sequence ID" value="KZV89333.1"/>
    <property type="molecule type" value="Genomic_DNA"/>
</dbReference>
<evidence type="ECO:0000313" key="1">
    <source>
        <dbReference type="EMBL" id="KZV89333.1"/>
    </source>
</evidence>
<reference evidence="1 2" key="1">
    <citation type="journal article" date="2016" name="Mol. Biol. Evol.">
        <title>Comparative Genomics of Early-Diverging Mushroom-Forming Fungi Provides Insights into the Origins of Lignocellulose Decay Capabilities.</title>
        <authorList>
            <person name="Nagy L.G."/>
            <person name="Riley R."/>
            <person name="Tritt A."/>
            <person name="Adam C."/>
            <person name="Daum C."/>
            <person name="Floudas D."/>
            <person name="Sun H."/>
            <person name="Yadav J.S."/>
            <person name="Pangilinan J."/>
            <person name="Larsson K.H."/>
            <person name="Matsuura K."/>
            <person name="Barry K."/>
            <person name="Labutti K."/>
            <person name="Kuo R."/>
            <person name="Ohm R.A."/>
            <person name="Bhattacharya S.S."/>
            <person name="Shirouzu T."/>
            <person name="Yoshinaga Y."/>
            <person name="Martin F.M."/>
            <person name="Grigoriev I.V."/>
            <person name="Hibbett D.S."/>
        </authorList>
    </citation>
    <scope>NUCLEOTIDE SEQUENCE [LARGE SCALE GENOMIC DNA]</scope>
    <source>
        <strain evidence="1 2">HHB12029</strain>
    </source>
</reference>
<name>A0A165FPT1_EXIGL</name>
<dbReference type="AlphaFoldDB" id="A0A165FPT1"/>
<feature type="non-terminal residue" evidence="1">
    <location>
        <position position="79"/>
    </location>
</feature>
<accession>A0A165FPT1</accession>
<keyword evidence="2" id="KW-1185">Reference proteome</keyword>
<gene>
    <name evidence="1" type="ORF">EXIGLDRAFT_618342</name>
</gene>
<dbReference type="OrthoDB" id="432234at2759"/>